<dbReference type="PROSITE" id="PS52035">
    <property type="entry name" value="PEPTIDASE_M14"/>
    <property type="match status" value="1"/>
</dbReference>
<evidence type="ECO:0000256" key="2">
    <source>
        <dbReference type="ARBA" id="ARBA00005988"/>
    </source>
</evidence>
<keyword evidence="6" id="KW-0482">Metalloprotease</keyword>
<keyword evidence="3" id="KW-0645">Protease</keyword>
<comment type="cofactor">
    <cofactor evidence="1">
        <name>Zn(2+)</name>
        <dbReference type="ChEBI" id="CHEBI:29105"/>
    </cofactor>
</comment>
<dbReference type="GO" id="GO:0005615">
    <property type="term" value="C:extracellular space"/>
    <property type="evidence" value="ECO:0007669"/>
    <property type="project" value="TreeGrafter"/>
</dbReference>
<dbReference type="InterPro" id="IPR000834">
    <property type="entry name" value="Peptidase_M14"/>
</dbReference>
<evidence type="ECO:0000256" key="1">
    <source>
        <dbReference type="ARBA" id="ARBA00001947"/>
    </source>
</evidence>
<keyword evidence="4" id="KW-0378">Hydrolase</keyword>
<protein>
    <recommendedName>
        <fullName evidence="9">Peptidase M14 domain-containing protein</fullName>
    </recommendedName>
</protein>
<dbReference type="RefSeq" id="WP_009536372.1">
    <property type="nucleotide sequence ID" value="NZ_JH414504.1"/>
</dbReference>
<dbReference type="GO" id="GO:0008270">
    <property type="term" value="F:zinc ion binding"/>
    <property type="evidence" value="ECO:0007669"/>
    <property type="project" value="InterPro"/>
</dbReference>
<evidence type="ECO:0000256" key="7">
    <source>
        <dbReference type="PROSITE-ProRule" id="PRU01379"/>
    </source>
</evidence>
<evidence type="ECO:0000256" key="3">
    <source>
        <dbReference type="ARBA" id="ARBA00022670"/>
    </source>
</evidence>
<evidence type="ECO:0000256" key="4">
    <source>
        <dbReference type="ARBA" id="ARBA00022801"/>
    </source>
</evidence>
<dbReference type="Proteomes" id="UP000003527">
    <property type="component" value="Unassembled WGS sequence"/>
</dbReference>
<dbReference type="PATRIC" id="fig|796944.3.peg.1188"/>
<evidence type="ECO:0000259" key="9">
    <source>
        <dbReference type="PROSITE" id="PS52035"/>
    </source>
</evidence>
<keyword evidence="8" id="KW-0732">Signal</keyword>
<evidence type="ECO:0000256" key="6">
    <source>
        <dbReference type="ARBA" id="ARBA00023049"/>
    </source>
</evidence>
<evidence type="ECO:0000313" key="11">
    <source>
        <dbReference type="Proteomes" id="UP000003527"/>
    </source>
</evidence>
<dbReference type="GO" id="GO:0004181">
    <property type="term" value="F:metallocarboxypeptidase activity"/>
    <property type="evidence" value="ECO:0007669"/>
    <property type="project" value="InterPro"/>
</dbReference>
<dbReference type="SMART" id="SM00631">
    <property type="entry name" value="Zn_pept"/>
    <property type="match status" value="1"/>
</dbReference>
<evidence type="ECO:0000313" key="10">
    <source>
        <dbReference type="EMBL" id="EHL12167.1"/>
    </source>
</evidence>
<dbReference type="Pfam" id="PF00246">
    <property type="entry name" value="Peptidase_M14"/>
    <property type="match status" value="1"/>
</dbReference>
<dbReference type="HOGENOM" id="CLU_050685_1_1_9"/>
<feature type="signal peptide" evidence="8">
    <location>
        <begin position="1"/>
        <end position="24"/>
    </location>
</feature>
<reference evidence="10 11" key="1">
    <citation type="submission" date="2011-08" db="EMBL/GenBank/DDBJ databases">
        <title>The Genome Sequence of Oribacterium sp. ACB7.</title>
        <authorList>
            <consortium name="The Broad Institute Genome Sequencing Platform"/>
            <person name="Earl A."/>
            <person name="Ward D."/>
            <person name="Feldgarden M."/>
            <person name="Gevers D."/>
            <person name="Sizova M."/>
            <person name="Hazen A."/>
            <person name="Epstein S."/>
            <person name="Young S.K."/>
            <person name="Zeng Q."/>
            <person name="Gargeya S."/>
            <person name="Fitzgerald M."/>
            <person name="Haas B."/>
            <person name="Abouelleil A."/>
            <person name="Alvarado L."/>
            <person name="Arachchi H.M."/>
            <person name="Berlin A."/>
            <person name="Brown A."/>
            <person name="Chapman S.B."/>
            <person name="Chen Z."/>
            <person name="Dunbar C."/>
            <person name="Freedman E."/>
            <person name="Gearin G."/>
            <person name="Gellesch M."/>
            <person name="Goldberg J."/>
            <person name="Griggs A."/>
            <person name="Gujja S."/>
            <person name="Heiman D."/>
            <person name="Howarth C."/>
            <person name="Larson L."/>
            <person name="Lui A."/>
            <person name="MacDonald P.J.P."/>
            <person name="Montmayeur A."/>
            <person name="Murphy C."/>
            <person name="Neiman D."/>
            <person name="Pearson M."/>
            <person name="Priest M."/>
            <person name="Roberts A."/>
            <person name="Saif S."/>
            <person name="Shea T."/>
            <person name="Shenoy N."/>
            <person name="Sisk P."/>
            <person name="Stolte C."/>
            <person name="Sykes S."/>
            <person name="Wortman J."/>
            <person name="Nusbaum C."/>
            <person name="Birren B."/>
        </authorList>
    </citation>
    <scope>NUCLEOTIDE SEQUENCE [LARGE SCALE GENOMIC DNA]</scope>
    <source>
        <strain evidence="10 11">ACB7</strain>
    </source>
</reference>
<evidence type="ECO:0000256" key="8">
    <source>
        <dbReference type="SAM" id="SignalP"/>
    </source>
</evidence>
<sequence length="377" mass="42515">MRKKYCKPVYILCAALLFSTPVFADGPDLDDTEIVSSGPGMMIGSKEQEEAFSGNVSAETVPLLQGYGFSDYRVYGYNEMYDDLMALQKNYPSMHLDSLGKTIDGRELYHVIVGNPSAPKKILVHGSIHSREYIVTKVVMREIASLLEMEKKESGYQGNSIKHLLQNTCIHFVPMLNPDGVSLVQNGLNGIGSEELRKSVLEMAQKEHATHLSSYFRLWKNNLRGVNLNKNFDVNWEQTVDKKGYPSKDEYKGSSAESEAESKALADLQRKENFSATISYHTQGEVIYWYFGEGSYVEEAKKLAEIIKKNSNYRMVNSYRENYAGGFKDYMERKFNVPSVTVECGSGTSPVSEEQIDKIWAGQRGVLPDLLLEYKDS</sequence>
<feature type="chain" id="PRO_5003527985" description="Peptidase M14 domain-containing protein" evidence="8">
    <location>
        <begin position="25"/>
        <end position="377"/>
    </location>
</feature>
<keyword evidence="11" id="KW-1185">Reference proteome</keyword>
<dbReference type="GO" id="GO:0006508">
    <property type="term" value="P:proteolysis"/>
    <property type="evidence" value="ECO:0007669"/>
    <property type="project" value="UniProtKB-KW"/>
</dbReference>
<feature type="domain" description="Peptidase M14" evidence="9">
    <location>
        <begin position="73"/>
        <end position="366"/>
    </location>
</feature>
<proteinExistence type="inferred from homology"/>
<feature type="active site" description="Proton donor/acceptor" evidence="7">
    <location>
        <position position="343"/>
    </location>
</feature>
<dbReference type="Gene3D" id="3.40.630.10">
    <property type="entry name" value="Zn peptidases"/>
    <property type="match status" value="1"/>
</dbReference>
<keyword evidence="5" id="KW-0862">Zinc</keyword>
<gene>
    <name evidence="10" type="ORF">HMPREF9624_00474</name>
</gene>
<dbReference type="PANTHER" id="PTHR11705:SF143">
    <property type="entry name" value="SLL0236 PROTEIN"/>
    <property type="match status" value="1"/>
</dbReference>
<dbReference type="PRINTS" id="PR00765">
    <property type="entry name" value="CRBOXYPTASEA"/>
</dbReference>
<dbReference type="AlphaFoldDB" id="G9WTW4"/>
<dbReference type="PANTHER" id="PTHR11705">
    <property type="entry name" value="PROTEASE FAMILY M14 CARBOXYPEPTIDASE A,B"/>
    <property type="match status" value="1"/>
</dbReference>
<dbReference type="EMBL" id="AFZD01000016">
    <property type="protein sequence ID" value="EHL12167.1"/>
    <property type="molecule type" value="Genomic_DNA"/>
</dbReference>
<name>G9WTW4_9FIRM</name>
<comment type="similarity">
    <text evidence="2 7">Belongs to the peptidase M14 family.</text>
</comment>
<accession>G9WTW4</accession>
<dbReference type="SUPFAM" id="SSF53187">
    <property type="entry name" value="Zn-dependent exopeptidases"/>
    <property type="match status" value="1"/>
</dbReference>
<organism evidence="10 11">
    <name type="scientific">Oribacterium asaccharolyticum ACB7</name>
    <dbReference type="NCBI Taxonomy" id="796944"/>
    <lineage>
        <taxon>Bacteria</taxon>
        <taxon>Bacillati</taxon>
        <taxon>Bacillota</taxon>
        <taxon>Clostridia</taxon>
        <taxon>Lachnospirales</taxon>
        <taxon>Lachnospiraceae</taxon>
        <taxon>Oribacterium</taxon>
    </lineage>
</organism>
<evidence type="ECO:0000256" key="5">
    <source>
        <dbReference type="ARBA" id="ARBA00022833"/>
    </source>
</evidence>
<comment type="caution">
    <text evidence="10">The sequence shown here is derived from an EMBL/GenBank/DDBJ whole genome shotgun (WGS) entry which is preliminary data.</text>
</comment>